<organism evidence="8">
    <name type="scientific">Pedobacter sp. KACC 23697</name>
    <dbReference type="NCBI Taxonomy" id="3149230"/>
    <lineage>
        <taxon>Bacteria</taxon>
        <taxon>Pseudomonadati</taxon>
        <taxon>Bacteroidota</taxon>
        <taxon>Sphingobacteriia</taxon>
        <taxon>Sphingobacteriales</taxon>
        <taxon>Sphingobacteriaceae</taxon>
        <taxon>Pedobacter</taxon>
    </lineage>
</organism>
<accession>A0AAU7K3Y1</accession>
<evidence type="ECO:0000256" key="7">
    <source>
        <dbReference type="ARBA" id="ARBA00023002"/>
    </source>
</evidence>
<evidence type="ECO:0000313" key="8">
    <source>
        <dbReference type="EMBL" id="XBO47407.1"/>
    </source>
</evidence>
<keyword evidence="7" id="KW-0560">Oxidoreductase</keyword>
<proteinExistence type="inferred from homology"/>
<dbReference type="PANTHER" id="PTHR42802:SF1">
    <property type="entry name" value="L-ORNITHINE N(5)-MONOOXYGENASE"/>
    <property type="match status" value="1"/>
</dbReference>
<keyword evidence="6" id="KW-0521">NADP</keyword>
<dbReference type="InterPro" id="IPR036188">
    <property type="entry name" value="FAD/NAD-bd_sf"/>
</dbReference>
<evidence type="ECO:0000256" key="4">
    <source>
        <dbReference type="ARBA" id="ARBA00022630"/>
    </source>
</evidence>
<dbReference type="PANTHER" id="PTHR42802">
    <property type="entry name" value="MONOOXYGENASE"/>
    <property type="match status" value="1"/>
</dbReference>
<evidence type="ECO:0000256" key="3">
    <source>
        <dbReference type="ARBA" id="ARBA00007588"/>
    </source>
</evidence>
<reference evidence="8" key="1">
    <citation type="submission" date="2024-05" db="EMBL/GenBank/DDBJ databases">
        <authorList>
            <person name="Kim S."/>
            <person name="Heo J."/>
            <person name="Choi H."/>
            <person name="Choi Y."/>
            <person name="Kwon S.-W."/>
            <person name="Kim Y."/>
        </authorList>
    </citation>
    <scope>NUCLEOTIDE SEQUENCE</scope>
    <source>
        <strain evidence="8">KACC 23697</strain>
    </source>
</reference>
<evidence type="ECO:0000256" key="6">
    <source>
        <dbReference type="ARBA" id="ARBA00022857"/>
    </source>
</evidence>
<dbReference type="Gene3D" id="3.50.50.60">
    <property type="entry name" value="FAD/NAD(P)-binding domain"/>
    <property type="match status" value="1"/>
</dbReference>
<dbReference type="SUPFAM" id="SSF51905">
    <property type="entry name" value="FAD/NAD(P)-binding domain"/>
    <property type="match status" value="2"/>
</dbReference>
<name>A0AAU7K3Y1_9SPHI</name>
<dbReference type="RefSeq" id="WP_406824844.1">
    <property type="nucleotide sequence ID" value="NZ_CP157485.1"/>
</dbReference>
<dbReference type="InterPro" id="IPR025700">
    <property type="entry name" value="Lys/Orn_oxygenase"/>
</dbReference>
<comment type="cofactor">
    <cofactor evidence="1">
        <name>FAD</name>
        <dbReference type="ChEBI" id="CHEBI:57692"/>
    </cofactor>
</comment>
<dbReference type="EMBL" id="CP157485">
    <property type="protein sequence ID" value="XBO47407.1"/>
    <property type="molecule type" value="Genomic_DNA"/>
</dbReference>
<evidence type="ECO:0000256" key="2">
    <source>
        <dbReference type="ARBA" id="ARBA00004924"/>
    </source>
</evidence>
<sequence length="435" mass="49974">MKAPVYDVLVIGFGPAALGLAAAVEDKTRDGELDLSVKFIEKASSFSWHSNFLLPGTTINHHYFRDLATPRDPSSKFTFIKYLKEKGRLFEFGHFSGYPTRVEWNDYLSWAANKLDSYVQYDTEAYHVEWNNAFNLLEISTSKGTFLARHLVLATGLKMRIHQRYYPLLSKTLFHSSKFIEMLKANNFSPASEKKVLVVGSGQSAAEAVLYLRNRFSNWDIDSLHSAVGFKIKESGHLSNIIYHPEETDYFYGLEAHKKAIVLQDMTTADYGNVNNATSEQLFNRIYEDKVLGINKIKMIDRSTVHAIEQEGEQYQVTIREIYKDHFTIENYDLIVLCTGYYEEKYPVILKEISHHLLNDNEEMLCLNRNYKVEHKSEHDLNIYIYGGSERTHGISDTQSFTLMAIKANWILDEICAKFSKDKMIQLVSANGTVE</sequence>
<comment type="pathway">
    <text evidence="2">Siderophore biosynthesis.</text>
</comment>
<comment type="similarity">
    <text evidence="3">Belongs to the lysine N(6)-hydroxylase/L-ornithine N(5)-oxygenase family.</text>
</comment>
<gene>
    <name evidence="8" type="ORF">ABEG20_19135</name>
</gene>
<dbReference type="GO" id="GO:0004497">
    <property type="term" value="F:monooxygenase activity"/>
    <property type="evidence" value="ECO:0007669"/>
    <property type="project" value="UniProtKB-KW"/>
</dbReference>
<dbReference type="AlphaFoldDB" id="A0AAU7K3Y1"/>
<evidence type="ECO:0000256" key="5">
    <source>
        <dbReference type="ARBA" id="ARBA00022827"/>
    </source>
</evidence>
<protein>
    <submittedName>
        <fullName evidence="8">SidA/IucD/PvdA family monooxygenase</fullName>
    </submittedName>
</protein>
<dbReference type="PRINTS" id="PR00368">
    <property type="entry name" value="FADPNR"/>
</dbReference>
<dbReference type="Pfam" id="PF13434">
    <property type="entry name" value="Lys_Orn_oxgnase"/>
    <property type="match status" value="1"/>
</dbReference>
<keyword evidence="8" id="KW-0503">Monooxygenase</keyword>
<keyword evidence="4" id="KW-0285">Flavoprotein</keyword>
<keyword evidence="5" id="KW-0274">FAD</keyword>
<dbReference type="GO" id="GO:0006879">
    <property type="term" value="P:intracellular iron ion homeostasis"/>
    <property type="evidence" value="ECO:0007669"/>
    <property type="project" value="TreeGrafter"/>
</dbReference>
<evidence type="ECO:0000256" key="1">
    <source>
        <dbReference type="ARBA" id="ARBA00001974"/>
    </source>
</evidence>